<accession>A0A9P9J9Z5</accession>
<dbReference type="PANTHER" id="PTHR46972">
    <property type="entry name" value="MONOOXYGENASE ASQM-RELATED"/>
    <property type="match status" value="1"/>
</dbReference>
<reference evidence="6" key="1">
    <citation type="journal article" date="2021" name="Nat. Commun.">
        <title>Genetic determinants of endophytism in the Arabidopsis root mycobiome.</title>
        <authorList>
            <person name="Mesny F."/>
            <person name="Miyauchi S."/>
            <person name="Thiergart T."/>
            <person name="Pickel B."/>
            <person name="Atanasova L."/>
            <person name="Karlsson M."/>
            <person name="Huettel B."/>
            <person name="Barry K.W."/>
            <person name="Haridas S."/>
            <person name="Chen C."/>
            <person name="Bauer D."/>
            <person name="Andreopoulos W."/>
            <person name="Pangilinan J."/>
            <person name="LaButti K."/>
            <person name="Riley R."/>
            <person name="Lipzen A."/>
            <person name="Clum A."/>
            <person name="Drula E."/>
            <person name="Henrissat B."/>
            <person name="Kohler A."/>
            <person name="Grigoriev I.V."/>
            <person name="Martin F.M."/>
            <person name="Hacquard S."/>
        </authorList>
    </citation>
    <scope>NUCLEOTIDE SEQUENCE</scope>
    <source>
        <strain evidence="6">MPI-CAGE-AT-0021</strain>
    </source>
</reference>
<dbReference type="InterPro" id="IPR036188">
    <property type="entry name" value="FAD/NAD-bd_sf"/>
</dbReference>
<dbReference type="GO" id="GO:0071949">
    <property type="term" value="F:FAD binding"/>
    <property type="evidence" value="ECO:0007669"/>
    <property type="project" value="InterPro"/>
</dbReference>
<comment type="caution">
    <text evidence="6">The sequence shown here is derived from an EMBL/GenBank/DDBJ whole genome shotgun (WGS) entry which is preliminary data.</text>
</comment>
<evidence type="ECO:0000259" key="5">
    <source>
        <dbReference type="Pfam" id="PF01494"/>
    </source>
</evidence>
<protein>
    <recommendedName>
        <fullName evidence="5">FAD-binding domain-containing protein</fullName>
    </recommendedName>
</protein>
<evidence type="ECO:0000256" key="2">
    <source>
        <dbReference type="ARBA" id="ARBA00022827"/>
    </source>
</evidence>
<organism evidence="6 7">
    <name type="scientific">Dactylonectria estremocensis</name>
    <dbReference type="NCBI Taxonomy" id="1079267"/>
    <lineage>
        <taxon>Eukaryota</taxon>
        <taxon>Fungi</taxon>
        <taxon>Dikarya</taxon>
        <taxon>Ascomycota</taxon>
        <taxon>Pezizomycotina</taxon>
        <taxon>Sordariomycetes</taxon>
        <taxon>Hypocreomycetidae</taxon>
        <taxon>Hypocreales</taxon>
        <taxon>Nectriaceae</taxon>
        <taxon>Dactylonectria</taxon>
    </lineage>
</organism>
<keyword evidence="7" id="KW-1185">Reference proteome</keyword>
<dbReference type="AlphaFoldDB" id="A0A9P9J9Z5"/>
<gene>
    <name evidence="6" type="ORF">B0J13DRAFT_548908</name>
</gene>
<feature type="domain" description="FAD-binding" evidence="5">
    <location>
        <begin position="299"/>
        <end position="333"/>
    </location>
</feature>
<dbReference type="InterPro" id="IPR002938">
    <property type="entry name" value="FAD-bd"/>
</dbReference>
<feature type="domain" description="FAD-binding" evidence="5">
    <location>
        <begin position="5"/>
        <end position="198"/>
    </location>
</feature>
<keyword evidence="4" id="KW-0503">Monooxygenase</keyword>
<dbReference type="Pfam" id="PF01494">
    <property type="entry name" value="FAD_binding_3"/>
    <property type="match status" value="2"/>
</dbReference>
<keyword evidence="3" id="KW-0560">Oxidoreductase</keyword>
<evidence type="ECO:0000313" key="7">
    <source>
        <dbReference type="Proteomes" id="UP000717696"/>
    </source>
</evidence>
<keyword evidence="2" id="KW-0274">FAD</keyword>
<name>A0A9P9J9Z5_9HYPO</name>
<dbReference type="SUPFAM" id="SSF51905">
    <property type="entry name" value="FAD/NAD(P)-binding domain"/>
    <property type="match status" value="1"/>
</dbReference>
<dbReference type="PRINTS" id="PR00420">
    <property type="entry name" value="RNGMNOXGNASE"/>
</dbReference>
<dbReference type="EMBL" id="JAGMUU010000006">
    <property type="protein sequence ID" value="KAH7149811.1"/>
    <property type="molecule type" value="Genomic_DNA"/>
</dbReference>
<dbReference type="PANTHER" id="PTHR46972:SF1">
    <property type="entry name" value="FAD DEPENDENT OXIDOREDUCTASE DOMAIN-CONTAINING PROTEIN"/>
    <property type="match status" value="1"/>
</dbReference>
<dbReference type="GO" id="GO:0004497">
    <property type="term" value="F:monooxygenase activity"/>
    <property type="evidence" value="ECO:0007669"/>
    <property type="project" value="UniProtKB-KW"/>
</dbReference>
<evidence type="ECO:0000313" key="6">
    <source>
        <dbReference type="EMBL" id="KAH7149811.1"/>
    </source>
</evidence>
<dbReference type="Proteomes" id="UP000717696">
    <property type="component" value="Unassembled WGS sequence"/>
</dbReference>
<evidence type="ECO:0000256" key="3">
    <source>
        <dbReference type="ARBA" id="ARBA00023002"/>
    </source>
</evidence>
<evidence type="ECO:0000256" key="4">
    <source>
        <dbReference type="ARBA" id="ARBA00023033"/>
    </source>
</evidence>
<sequence>MGNSKVAIIGAGPAGCMLARLLHLGGTDVTVFEGDASPDFRSQGGTLDLHTATGLAAVKEAGLFDEFLKHARYDGQYMAIVDKHLEYLLVRNADNKLASNVEERPEIDRSKLREILSHSLPEGMIKWGHHLKGVDGRKLVFEHTTVDGFDLIVGADGAWSKIRKAIDPELVPEFSRVAIIELEIPDAENTAPNVHKLVNRGSVFASSEGVRMSVQQMGDGSLNIYASFVNDDADWMKPEKCGYNANDLQETVATLLGGIFADWDPRLREALERAKGRCNPRSLYMLPVGAKWTHKPGFTLIGDAAHLMTPFAGEGVNQALEDAMLLAKAINEAGSTSDTELDEAIAKFETTMLTRVGKVQELTYGLLQDSMFTPGAPKSVMARSMSRHVRHRLPWALQPLGTATVYGYYFFRGLLS</sequence>
<evidence type="ECO:0000256" key="1">
    <source>
        <dbReference type="ARBA" id="ARBA00022630"/>
    </source>
</evidence>
<dbReference type="OrthoDB" id="655030at2759"/>
<keyword evidence="1" id="KW-0285">Flavoprotein</keyword>
<proteinExistence type="predicted"/>
<dbReference type="Gene3D" id="3.50.50.60">
    <property type="entry name" value="FAD/NAD(P)-binding domain"/>
    <property type="match status" value="1"/>
</dbReference>